<protein>
    <recommendedName>
        <fullName evidence="1">Shedu protein SduA C-terminal domain-containing protein</fullName>
    </recommendedName>
</protein>
<dbReference type="EMBL" id="MTKQ01000033">
    <property type="protein sequence ID" value="RWX49028.1"/>
    <property type="molecule type" value="Genomic_DNA"/>
</dbReference>
<proteinExistence type="predicted"/>
<dbReference type="AlphaFoldDB" id="A0A444J7F9"/>
<reference evidence="2 3" key="1">
    <citation type="submission" date="2017-01" db="EMBL/GenBank/DDBJ databases">
        <title>The cable genome- insights into the physiology and evolution of filamentous bacteria capable of sulfide oxidation via long distance electron transfer.</title>
        <authorList>
            <person name="Schreiber L."/>
            <person name="Bjerg J.T."/>
            <person name="Boggild A."/>
            <person name="Van De Vossenberg J."/>
            <person name="Meysman F."/>
            <person name="Nielsen L.P."/>
            <person name="Schramm A."/>
            <person name="Kjeldsen K.U."/>
        </authorList>
    </citation>
    <scope>NUCLEOTIDE SEQUENCE [LARGE SCALE GENOMIC DNA]</scope>
    <source>
        <strain evidence="2">A2</strain>
    </source>
</reference>
<organism evidence="2 3">
    <name type="scientific">Candidatus Electrothrix marina</name>
    <dbReference type="NCBI Taxonomy" id="1859130"/>
    <lineage>
        <taxon>Bacteria</taxon>
        <taxon>Pseudomonadati</taxon>
        <taxon>Thermodesulfobacteriota</taxon>
        <taxon>Desulfobulbia</taxon>
        <taxon>Desulfobulbales</taxon>
        <taxon>Desulfobulbaceae</taxon>
        <taxon>Candidatus Electrothrix</taxon>
    </lineage>
</organism>
<dbReference type="Pfam" id="PF14082">
    <property type="entry name" value="SduA_C"/>
    <property type="match status" value="1"/>
</dbReference>
<gene>
    <name evidence="2" type="ORF">VT99_10333</name>
</gene>
<comment type="caution">
    <text evidence="2">The sequence shown here is derived from an EMBL/GenBank/DDBJ whole genome shotgun (WGS) entry which is preliminary data.</text>
</comment>
<accession>A0A444J7F9</accession>
<evidence type="ECO:0000259" key="1">
    <source>
        <dbReference type="Pfam" id="PF14082"/>
    </source>
</evidence>
<dbReference type="InterPro" id="IPR025359">
    <property type="entry name" value="SduA_C"/>
</dbReference>
<sequence length="213" mass="25077">MSFGVVKVKNQLDSSFGNNSEVELLGVLKQNSFLFYSLYERKFGIRPNFAEVPFGTKFRCDFCWLNDNSDGPEWVLVEIEKPNMRLFNQSGDPSAELNHAIEQVKSWNRYFNQFPAEKSRIFGAVSRFRFVLVAGRRDGWEAKSAARWRSFHNNNSDIEIHSTDIFYDAIDHYFNFEENFWSFEENPISLNSKDLEENWSACSYIEKWRNLLT</sequence>
<evidence type="ECO:0000313" key="3">
    <source>
        <dbReference type="Proteomes" id="UP000286862"/>
    </source>
</evidence>
<evidence type="ECO:0000313" key="2">
    <source>
        <dbReference type="EMBL" id="RWX49028.1"/>
    </source>
</evidence>
<feature type="domain" description="Shedu protein SduA C-terminal" evidence="1">
    <location>
        <begin position="19"/>
        <end position="163"/>
    </location>
</feature>
<dbReference type="Proteomes" id="UP000286862">
    <property type="component" value="Unassembled WGS sequence"/>
</dbReference>
<name>A0A444J7F9_9BACT</name>